<geneLocation type="plasmid" evidence="3 4">
    <name>pMM35_01</name>
</geneLocation>
<dbReference type="EMBL" id="AP023416">
    <property type="protein sequence ID" value="BCK79998.1"/>
    <property type="molecule type" value="Genomic_DNA"/>
</dbReference>
<evidence type="ECO:0000313" key="4">
    <source>
        <dbReference type="Proteomes" id="UP000681343"/>
    </source>
</evidence>
<feature type="transmembrane region" description="Helical" evidence="2">
    <location>
        <begin position="96"/>
        <end position="113"/>
    </location>
</feature>
<organism evidence="3 4">
    <name type="scientific">Vescimonas fastidiosa</name>
    <dbReference type="NCBI Taxonomy" id="2714353"/>
    <lineage>
        <taxon>Bacteria</taxon>
        <taxon>Bacillati</taxon>
        <taxon>Bacillota</taxon>
        <taxon>Clostridia</taxon>
        <taxon>Eubacteriales</taxon>
        <taxon>Oscillospiraceae</taxon>
        <taxon>Vescimonas</taxon>
    </lineage>
</organism>
<dbReference type="AlphaFoldDB" id="A0A810PUJ6"/>
<accession>A0A810PUJ6</accession>
<evidence type="ECO:0000256" key="1">
    <source>
        <dbReference type="SAM" id="MobiDB-lite"/>
    </source>
</evidence>
<reference evidence="3" key="1">
    <citation type="submission" date="2020-09" db="EMBL/GenBank/DDBJ databases">
        <title>New species isolated from human feces.</title>
        <authorList>
            <person name="Kitahara M."/>
            <person name="Shigeno Y."/>
            <person name="Shime M."/>
            <person name="Matsumoto Y."/>
            <person name="Nakamura S."/>
            <person name="Motooka D."/>
            <person name="Fukuoka S."/>
            <person name="Nishikawa H."/>
            <person name="Benno Y."/>
        </authorList>
    </citation>
    <scope>NUCLEOTIDE SEQUENCE</scope>
    <source>
        <strain evidence="3">MM35</strain>
        <plasmid evidence="3">pMM35_01</plasmid>
    </source>
</reference>
<feature type="region of interest" description="Disordered" evidence="1">
    <location>
        <begin position="63"/>
        <end position="89"/>
    </location>
</feature>
<dbReference type="RefSeq" id="WP_212821816.1">
    <property type="nucleotide sequence ID" value="NZ_AP023416.1"/>
</dbReference>
<dbReference type="Proteomes" id="UP000681343">
    <property type="component" value="Plasmid pMM35_01"/>
</dbReference>
<name>A0A810PUJ6_9FIRM</name>
<keyword evidence="2" id="KW-0472">Membrane</keyword>
<gene>
    <name evidence="3" type="ORF">MM35RIKEN_21900</name>
</gene>
<evidence type="ECO:0000256" key="2">
    <source>
        <dbReference type="SAM" id="Phobius"/>
    </source>
</evidence>
<sequence length="277" mass="30767">MPTIRCAACGKHYDYHREGCCPRCGAYNRPPRQEWVAADGSVHHGTPSEKVCYEKKVCFEEQTRKPRKKPSAPQAEGAAPKPSQVRYSKGKPRNNTLAFVIIVIVFLLIFALAKGGLLHKAIWDHEFREANDWSDIDWDDSDWDSESTTPAVHYRDIEADCGDIIDISDDLAIQILGYVSGDNGQVYVLYWASDTDLAKALLESGSLLLWSDTGGFACPPDEIGDGYIYFSTYSPDTRWQTLTISDCTAGNIAIRSLLPHEGADMSDYNISTTAYPA</sequence>
<proteinExistence type="predicted"/>
<protein>
    <submittedName>
        <fullName evidence="3">Uncharacterized protein</fullName>
    </submittedName>
</protein>
<dbReference type="KEGG" id="vfa:MM35RIKEN_21900"/>
<keyword evidence="2" id="KW-1133">Transmembrane helix</keyword>
<evidence type="ECO:0000313" key="3">
    <source>
        <dbReference type="EMBL" id="BCK79998.1"/>
    </source>
</evidence>
<keyword evidence="3" id="KW-0614">Plasmid</keyword>
<keyword evidence="2" id="KW-0812">Transmembrane</keyword>
<keyword evidence="4" id="KW-1185">Reference proteome</keyword>